<feature type="compositionally biased region" description="Polar residues" evidence="6">
    <location>
        <begin position="464"/>
        <end position="478"/>
    </location>
</feature>
<gene>
    <name evidence="9" type="ORF">Q5P01_002888</name>
</gene>
<dbReference type="EMBL" id="JAUPFM010000001">
    <property type="protein sequence ID" value="KAK2863355.1"/>
    <property type="molecule type" value="Genomic_DNA"/>
</dbReference>
<dbReference type="Gene3D" id="2.60.40.10">
    <property type="entry name" value="Immunoglobulins"/>
    <property type="match status" value="1"/>
</dbReference>
<dbReference type="GO" id="GO:0016020">
    <property type="term" value="C:membrane"/>
    <property type="evidence" value="ECO:0007669"/>
    <property type="project" value="UniProtKB-SubCell"/>
</dbReference>
<dbReference type="PROSITE" id="PS50835">
    <property type="entry name" value="IG_LIKE"/>
    <property type="match status" value="1"/>
</dbReference>
<feature type="compositionally biased region" description="Polar residues" evidence="6">
    <location>
        <begin position="598"/>
        <end position="609"/>
    </location>
</feature>
<feature type="compositionally biased region" description="Basic and acidic residues" evidence="6">
    <location>
        <begin position="432"/>
        <end position="463"/>
    </location>
</feature>
<organism evidence="9 10">
    <name type="scientific">Channa striata</name>
    <name type="common">Snakehead murrel</name>
    <name type="synonym">Ophicephalus striatus</name>
    <dbReference type="NCBI Taxonomy" id="64152"/>
    <lineage>
        <taxon>Eukaryota</taxon>
        <taxon>Metazoa</taxon>
        <taxon>Chordata</taxon>
        <taxon>Craniata</taxon>
        <taxon>Vertebrata</taxon>
        <taxon>Euteleostomi</taxon>
        <taxon>Actinopterygii</taxon>
        <taxon>Neopterygii</taxon>
        <taxon>Teleostei</taxon>
        <taxon>Neoteleostei</taxon>
        <taxon>Acanthomorphata</taxon>
        <taxon>Anabantaria</taxon>
        <taxon>Anabantiformes</taxon>
        <taxon>Channoidei</taxon>
        <taxon>Channidae</taxon>
        <taxon>Channa</taxon>
    </lineage>
</organism>
<reference evidence="9" key="1">
    <citation type="submission" date="2023-07" db="EMBL/GenBank/DDBJ databases">
        <title>Chromosome-level Genome Assembly of Striped Snakehead (Channa striata).</title>
        <authorList>
            <person name="Liu H."/>
        </authorList>
    </citation>
    <scope>NUCLEOTIDE SEQUENCE</scope>
    <source>
        <strain evidence="9">Gz</strain>
        <tissue evidence="9">Muscle</tissue>
    </source>
</reference>
<sequence>MDRMSCKSQDGARIFYYATAYLLLAGFDEGQSQPILAMLIVGAVIEVDTVSSGVLQCESKGWYPEPEVLWLDGEGHVLSAGPTETVRGPYDLYTVSSRVTVDKRQRNRFICRVQQTNINQSRETAIDVPDEFFTESTRSYTLSIIIGVVFGILFVLVAAFLGWKWRENRTRDKKMQEDEEKLSGGENKNNGLCEDPEQESLLPNKTDKGQMGNLEKVEEEAKKNMPLNEEEIKQEQHMEQTKTNNSSVQTNRKGEEKSLNVGTGSEFVMDDERRQYDIQTTVDKKSEKEETKFLNSDQSDQGLMDVNVQQPHVNEEGQETNDDKKKSEGHQTQPENDETTNGDASDETTKQPKVSPDGDMNTGMEQRHSPAETGGGKQDRDDKNKTTSVVENSAPLCSLGGGTNQHESSTNQEEKREEKENKSADQGNTLKETQKDSDADKNLTGTHTDHTTDDSGQKGKTEGGDTNPTTDNTESQNAEGDGAQETNDDNKEGEGHKTQSGSNETANGDATDETTQQTHVSSGGDIKTGLEQSQAGTDGGHDDVQTTVDKASEKGETTFLNSDQSDQGLMDVNVQQPHVTEEGQEKNDDKKEGEGHKTQSGSNETTNGDASDETTKQPKVSPDGDKKTGMEQRHSPAETGGGKQDRDDKNKTTSVVENSAPLCSLGGGTRKVKGRET</sequence>
<keyword evidence="2 7" id="KW-0812">Transmembrane</keyword>
<keyword evidence="5" id="KW-0393">Immunoglobulin domain</keyword>
<feature type="region of interest" description="Disordered" evidence="6">
    <location>
        <begin position="171"/>
        <end position="212"/>
    </location>
</feature>
<feature type="compositionally biased region" description="Polar residues" evidence="6">
    <location>
        <begin position="558"/>
        <end position="578"/>
    </location>
</feature>
<evidence type="ECO:0000256" key="4">
    <source>
        <dbReference type="ARBA" id="ARBA00023136"/>
    </source>
</evidence>
<feature type="transmembrane region" description="Helical" evidence="7">
    <location>
        <begin position="140"/>
        <end position="163"/>
    </location>
</feature>
<dbReference type="AlphaFoldDB" id="A0AA88NRW3"/>
<feature type="compositionally biased region" description="Basic and acidic residues" evidence="6">
    <location>
        <begin position="622"/>
        <end position="636"/>
    </location>
</feature>
<feature type="compositionally biased region" description="Basic and acidic residues" evidence="6">
    <location>
        <begin position="539"/>
        <end position="556"/>
    </location>
</feature>
<dbReference type="InterPro" id="IPR013783">
    <property type="entry name" value="Ig-like_fold"/>
</dbReference>
<feature type="compositionally biased region" description="Polar residues" evidence="6">
    <location>
        <begin position="498"/>
        <end position="521"/>
    </location>
</feature>
<dbReference type="FunFam" id="2.60.40.10:FF:000088">
    <property type="entry name" value="Butyrophilin subfamily 1 member A1"/>
    <property type="match status" value="1"/>
</dbReference>
<evidence type="ECO:0000313" key="10">
    <source>
        <dbReference type="Proteomes" id="UP001187415"/>
    </source>
</evidence>
<feature type="region of interest" description="Disordered" evidence="6">
    <location>
        <begin position="233"/>
        <end position="677"/>
    </location>
</feature>
<feature type="compositionally biased region" description="Basic and acidic residues" evidence="6">
    <location>
        <begin position="579"/>
        <end position="597"/>
    </location>
</feature>
<feature type="compositionally biased region" description="Polar residues" evidence="6">
    <location>
        <begin position="241"/>
        <end position="251"/>
    </location>
</feature>
<evidence type="ECO:0000256" key="5">
    <source>
        <dbReference type="ARBA" id="ARBA00023319"/>
    </source>
</evidence>
<evidence type="ECO:0000256" key="3">
    <source>
        <dbReference type="ARBA" id="ARBA00022989"/>
    </source>
</evidence>
<evidence type="ECO:0000256" key="1">
    <source>
        <dbReference type="ARBA" id="ARBA00004370"/>
    </source>
</evidence>
<evidence type="ECO:0000259" key="8">
    <source>
        <dbReference type="PROSITE" id="PS50835"/>
    </source>
</evidence>
<dbReference type="InterPro" id="IPR053896">
    <property type="entry name" value="BTN3A2-like_Ig-C"/>
</dbReference>
<proteinExistence type="predicted"/>
<feature type="compositionally biased region" description="Acidic residues" evidence="6">
    <location>
        <begin position="335"/>
        <end position="346"/>
    </location>
</feature>
<feature type="domain" description="Ig-like" evidence="8">
    <location>
        <begin position="34"/>
        <end position="127"/>
    </location>
</feature>
<protein>
    <recommendedName>
        <fullName evidence="8">Ig-like domain-containing protein</fullName>
    </recommendedName>
</protein>
<feature type="compositionally biased region" description="Basic and acidic residues" evidence="6">
    <location>
        <begin position="270"/>
        <end position="292"/>
    </location>
</feature>
<dbReference type="InterPro" id="IPR036179">
    <property type="entry name" value="Ig-like_dom_sf"/>
</dbReference>
<dbReference type="InterPro" id="IPR007110">
    <property type="entry name" value="Ig-like_dom"/>
</dbReference>
<dbReference type="Proteomes" id="UP001187415">
    <property type="component" value="Unassembled WGS sequence"/>
</dbReference>
<evidence type="ECO:0000313" key="9">
    <source>
        <dbReference type="EMBL" id="KAK2863355.1"/>
    </source>
</evidence>
<dbReference type="SUPFAM" id="SSF48726">
    <property type="entry name" value="Immunoglobulin"/>
    <property type="match status" value="1"/>
</dbReference>
<evidence type="ECO:0000256" key="2">
    <source>
        <dbReference type="ARBA" id="ARBA00022692"/>
    </source>
</evidence>
<keyword evidence="3 7" id="KW-1133">Transmembrane helix</keyword>
<accession>A0AA88NRW3</accession>
<feature type="compositionally biased region" description="Basic and acidic residues" evidence="6">
    <location>
        <begin position="488"/>
        <end position="497"/>
    </location>
</feature>
<comment type="subcellular location">
    <subcellularLocation>
        <location evidence="1">Membrane</location>
    </subcellularLocation>
</comment>
<keyword evidence="10" id="KW-1185">Reference proteome</keyword>
<feature type="compositionally biased region" description="Basic and acidic residues" evidence="6">
    <location>
        <begin position="412"/>
        <end position="423"/>
    </location>
</feature>
<dbReference type="Pfam" id="PF22705">
    <property type="entry name" value="C2-set_3"/>
    <property type="match status" value="1"/>
</dbReference>
<comment type="caution">
    <text evidence="9">The sequence shown here is derived from an EMBL/GenBank/DDBJ whole genome shotgun (WGS) entry which is preliminary data.</text>
</comment>
<evidence type="ECO:0000256" key="7">
    <source>
        <dbReference type="SAM" id="Phobius"/>
    </source>
</evidence>
<keyword evidence="4 7" id="KW-0472">Membrane</keyword>
<evidence type="ECO:0000256" key="6">
    <source>
        <dbReference type="SAM" id="MobiDB-lite"/>
    </source>
</evidence>
<feature type="compositionally biased region" description="Polar residues" evidence="6">
    <location>
        <begin position="293"/>
        <end position="312"/>
    </location>
</feature>
<name>A0AA88NRW3_CHASR</name>